<dbReference type="InterPro" id="IPR052534">
    <property type="entry name" value="Extracell_DNA_Util/SecSys_Comp"/>
</dbReference>
<keyword evidence="3" id="KW-0812">Transmembrane</keyword>
<accession>A0A127K9M3</accession>
<organism evidence="4 5">
    <name type="scientific">Thauera humireducens</name>
    <dbReference type="NCBI Taxonomy" id="1134435"/>
    <lineage>
        <taxon>Bacteria</taxon>
        <taxon>Pseudomonadati</taxon>
        <taxon>Pseudomonadota</taxon>
        <taxon>Betaproteobacteria</taxon>
        <taxon>Rhodocyclales</taxon>
        <taxon>Zoogloeaceae</taxon>
        <taxon>Thauera</taxon>
    </lineage>
</organism>
<keyword evidence="3" id="KW-1133">Transmembrane helix</keyword>
<protein>
    <submittedName>
        <fullName evidence="4">Fimbrial protein</fullName>
    </submittedName>
</protein>
<feature type="region of interest" description="Disordered" evidence="2">
    <location>
        <begin position="177"/>
        <end position="201"/>
    </location>
</feature>
<name>A0A127K9M3_9RHOO</name>
<proteinExistence type="predicted"/>
<evidence type="ECO:0000256" key="1">
    <source>
        <dbReference type="SAM" id="Coils"/>
    </source>
</evidence>
<gene>
    <name evidence="4" type="ORF">AC731_017550</name>
</gene>
<feature type="coiled-coil region" evidence="1">
    <location>
        <begin position="47"/>
        <end position="91"/>
    </location>
</feature>
<dbReference type="InterPro" id="IPR007813">
    <property type="entry name" value="PilN"/>
</dbReference>
<dbReference type="GO" id="GO:0043107">
    <property type="term" value="P:type IV pilus-dependent motility"/>
    <property type="evidence" value="ECO:0007669"/>
    <property type="project" value="TreeGrafter"/>
</dbReference>
<evidence type="ECO:0000256" key="3">
    <source>
        <dbReference type="SAM" id="Phobius"/>
    </source>
</evidence>
<dbReference type="STRING" id="1134435.AC731_017550"/>
<dbReference type="RefSeq" id="WP_004253781.1">
    <property type="nucleotide sequence ID" value="NZ_CP014646.1"/>
</dbReference>
<dbReference type="KEGG" id="thu:AC731_017550"/>
<sequence>MIRINLLPHRAEKRKLRKQRFYGFSVAMVVIGALIGFIVHSVYSGYIERQEARNAFLKAEIAKLDQEIAEIRRLQEQIDSLLARKQVIESLQGTRSEAVHIFNELARGMPEGVYLKSVKQAGARVTLVGYAQSNARVSHLMRNLEESPFLERPTLVEVKASTVEGRRVSEFTLGINIERPKTEEPVQQKPAPAAKGKGARK</sequence>
<dbReference type="AlphaFoldDB" id="A0A127K9M3"/>
<dbReference type="Pfam" id="PF05137">
    <property type="entry name" value="PilN"/>
    <property type="match status" value="1"/>
</dbReference>
<feature type="compositionally biased region" description="Low complexity" evidence="2">
    <location>
        <begin position="189"/>
        <end position="201"/>
    </location>
</feature>
<evidence type="ECO:0000256" key="2">
    <source>
        <dbReference type="SAM" id="MobiDB-lite"/>
    </source>
</evidence>
<dbReference type="Proteomes" id="UP000036902">
    <property type="component" value="Chromosome"/>
</dbReference>
<keyword evidence="1" id="KW-0175">Coiled coil</keyword>
<dbReference type="EMBL" id="CP014646">
    <property type="protein sequence ID" value="AMO38591.1"/>
    <property type="molecule type" value="Genomic_DNA"/>
</dbReference>
<dbReference type="PANTHER" id="PTHR40278:SF2">
    <property type="entry name" value="TYPE IV PILUS INNER MEMBRANE COMPONENT PILN"/>
    <property type="match status" value="1"/>
</dbReference>
<dbReference type="PANTHER" id="PTHR40278">
    <property type="entry name" value="DNA UTILIZATION PROTEIN HOFN"/>
    <property type="match status" value="1"/>
</dbReference>
<reference evidence="5" key="1">
    <citation type="submission" date="2016-03" db="EMBL/GenBank/DDBJ databases">
        <authorList>
            <person name="Ma C."/>
            <person name="Zhou S."/>
            <person name="Yang G."/>
        </authorList>
    </citation>
    <scope>NUCLEOTIDE SEQUENCE [LARGE SCALE GENOMIC DNA]</scope>
    <source>
        <strain evidence="5">SgZ-1</strain>
    </source>
</reference>
<keyword evidence="3" id="KW-0472">Membrane</keyword>
<dbReference type="GO" id="GO:0043683">
    <property type="term" value="P:type IV pilus assembly"/>
    <property type="evidence" value="ECO:0007669"/>
    <property type="project" value="TreeGrafter"/>
</dbReference>
<feature type="transmembrane region" description="Helical" evidence="3">
    <location>
        <begin position="21"/>
        <end position="43"/>
    </location>
</feature>
<evidence type="ECO:0000313" key="5">
    <source>
        <dbReference type="Proteomes" id="UP000036902"/>
    </source>
</evidence>
<evidence type="ECO:0000313" key="4">
    <source>
        <dbReference type="EMBL" id="AMO38591.1"/>
    </source>
</evidence>
<keyword evidence="5" id="KW-1185">Reference proteome</keyword>